<dbReference type="RefSeq" id="WP_164349376.1">
    <property type="nucleotide sequence ID" value="NZ_JAAGLQ010000648.1"/>
</dbReference>
<accession>A0A6N9UCL9</accession>
<comment type="caution">
    <text evidence="1">The sequence shown here is derived from an EMBL/GenBank/DDBJ whole genome shotgun (WGS) entry which is preliminary data.</text>
</comment>
<protein>
    <submittedName>
        <fullName evidence="1">Uncharacterized protein</fullName>
    </submittedName>
</protein>
<dbReference type="EMBL" id="JAAGLQ010000648">
    <property type="protein sequence ID" value="NEA19826.1"/>
    <property type="molecule type" value="Genomic_DNA"/>
</dbReference>
<proteinExistence type="predicted"/>
<sequence>MATPKATRRRRSPVSVPRTDAFDTALATVMRTGMTKADAVRLAVQFLASGLESAWSAGAVPDATVPHRMRVTVQRQDTPPPADQRE</sequence>
<reference evidence="1 2" key="1">
    <citation type="submission" date="2020-01" db="EMBL/GenBank/DDBJ databases">
        <title>Insect and environment-associated Actinomycetes.</title>
        <authorList>
            <person name="Currrie C."/>
            <person name="Chevrette M."/>
            <person name="Carlson C."/>
            <person name="Stubbendieck R."/>
            <person name="Wendt-Pienkowski E."/>
        </authorList>
    </citation>
    <scope>NUCLEOTIDE SEQUENCE [LARGE SCALE GENOMIC DNA]</scope>
    <source>
        <strain evidence="1 2">SID11342</strain>
    </source>
</reference>
<gene>
    <name evidence="1" type="ORF">G3I29_31115</name>
</gene>
<name>A0A6N9UCL9_STRHA</name>
<dbReference type="AlphaFoldDB" id="A0A6N9UCL9"/>
<dbReference type="Proteomes" id="UP000471293">
    <property type="component" value="Unassembled WGS sequence"/>
</dbReference>
<organism evidence="1 2">
    <name type="scientific">Streptomyces halstedii</name>
    <dbReference type="NCBI Taxonomy" id="1944"/>
    <lineage>
        <taxon>Bacteria</taxon>
        <taxon>Bacillati</taxon>
        <taxon>Actinomycetota</taxon>
        <taxon>Actinomycetes</taxon>
        <taxon>Kitasatosporales</taxon>
        <taxon>Streptomycetaceae</taxon>
        <taxon>Streptomyces</taxon>
    </lineage>
</organism>
<evidence type="ECO:0000313" key="2">
    <source>
        <dbReference type="Proteomes" id="UP000471293"/>
    </source>
</evidence>
<evidence type="ECO:0000313" key="1">
    <source>
        <dbReference type="EMBL" id="NEA19826.1"/>
    </source>
</evidence>